<dbReference type="PANTHER" id="PTHR22298">
    <property type="entry name" value="ENDO-1,4-BETA-GLUCANASE"/>
    <property type="match status" value="1"/>
</dbReference>
<dbReference type="GO" id="GO:0008810">
    <property type="term" value="F:cellulase activity"/>
    <property type="evidence" value="ECO:0007669"/>
    <property type="project" value="UniProtKB-EC"/>
</dbReference>
<dbReference type="InterPro" id="IPR012341">
    <property type="entry name" value="6hp_glycosidase-like_sf"/>
</dbReference>
<evidence type="ECO:0000259" key="11">
    <source>
        <dbReference type="Pfam" id="PF00759"/>
    </source>
</evidence>
<evidence type="ECO:0000256" key="10">
    <source>
        <dbReference type="SAM" id="SignalP"/>
    </source>
</evidence>
<dbReference type="Pfam" id="PF00759">
    <property type="entry name" value="Glyco_hydro_9"/>
    <property type="match status" value="1"/>
</dbReference>
<feature type="domain" description="Glycoside hydrolase family 9" evidence="11">
    <location>
        <begin position="50"/>
        <end position="502"/>
    </location>
</feature>
<protein>
    <recommendedName>
        <fullName evidence="3">cellulase</fullName>
        <ecNumber evidence="3">3.2.1.4</ecNumber>
    </recommendedName>
</protein>
<evidence type="ECO:0000256" key="9">
    <source>
        <dbReference type="SAM" id="Phobius"/>
    </source>
</evidence>
<dbReference type="InterPro" id="IPR008928">
    <property type="entry name" value="6-hairpin_glycosidase_sf"/>
</dbReference>
<name>A0A0F7ST51_PHARH</name>
<keyword evidence="10" id="KW-0732">Signal</keyword>
<keyword evidence="9" id="KW-1133">Transmembrane helix</keyword>
<dbReference type="EC" id="3.2.1.4" evidence="3"/>
<dbReference type="Gene3D" id="1.50.10.10">
    <property type="match status" value="1"/>
</dbReference>
<sequence>MLSFSLLALLSVLANSSATFAQNSSTATYNPPPVSSGVSNSSLTSVQQWSNLLGNALYFYDAQRSGQLPDGFRVSWRNSSALNDGQDIGVDLSGGFYDAGDYLKCTFPLTFVLSSIAWGGIDYGQAYDTSGQTSYLDGTLQWGLDWLIKAHPESNTLIVQVGSGTVDNNYWGDDLDIPSPRPSYQINGSAPGTDAAASAAAAFASNSFLYAGQSLNYQNVSSTIANSSYASTLLQHAKDLYTFATTSTLQVYQTDVPAVADVYGSSGYGDDLVWAGLWLSLAANDSTYFTSAASNYAQYGLSGKSAVLNWDSKVPALPILFTQIAISKPWLMEGAPSNVSSVSYWQSESEKILDQVVNEKLGKMTKGGLVWFEGDSDSASLNPALNIAMLLRRYGPIASTTAKQQQYLSYAQDQVDYFLGNNPMSVPYVVGSNPNSPTNPHSAMASGGQNIQAIDTEPVVSAHVLYGAVVGGPSESDKFWNIRSDWVETEVALDYNAPLLTLVAQALTLNASSPPYYTSLQAGAYSVPSGQPCDAALPCSSKRKLSTGAIIAIVVVILVVLLVLSALAGWWFGGWFGGSKRGFRRR</sequence>
<proteinExistence type="inferred from homology"/>
<evidence type="ECO:0000256" key="7">
    <source>
        <dbReference type="ARBA" id="ARBA00023295"/>
    </source>
</evidence>
<comment type="similarity">
    <text evidence="2">Belongs to the glycosyl hydrolase 9 (cellulase E) family.</text>
</comment>
<dbReference type="EMBL" id="LN483166">
    <property type="protein sequence ID" value="CED84676.1"/>
    <property type="molecule type" value="Genomic_DNA"/>
</dbReference>
<evidence type="ECO:0000256" key="8">
    <source>
        <dbReference type="ARBA" id="ARBA00023326"/>
    </source>
</evidence>
<feature type="chain" id="PRO_5002522490" description="cellulase" evidence="10">
    <location>
        <begin position="22"/>
        <end position="586"/>
    </location>
</feature>
<comment type="catalytic activity">
    <reaction evidence="1">
        <text>Endohydrolysis of (1-&gt;4)-beta-D-glucosidic linkages in cellulose, lichenin and cereal beta-D-glucans.</text>
        <dbReference type="EC" id="3.2.1.4"/>
    </reaction>
</comment>
<keyword evidence="9" id="KW-0812">Transmembrane</keyword>
<dbReference type="InterPro" id="IPR001701">
    <property type="entry name" value="Glyco_hydro_9"/>
</dbReference>
<reference evidence="12" key="1">
    <citation type="submission" date="2014-08" db="EMBL/GenBank/DDBJ databases">
        <authorList>
            <person name="Sharma Rahul"/>
            <person name="Thines Marco"/>
        </authorList>
    </citation>
    <scope>NUCLEOTIDE SEQUENCE</scope>
</reference>
<evidence type="ECO:0000256" key="1">
    <source>
        <dbReference type="ARBA" id="ARBA00000966"/>
    </source>
</evidence>
<keyword evidence="9" id="KW-0472">Membrane</keyword>
<evidence type="ECO:0000256" key="2">
    <source>
        <dbReference type="ARBA" id="ARBA00007072"/>
    </source>
</evidence>
<evidence type="ECO:0000313" key="12">
    <source>
        <dbReference type="EMBL" id="CED84676.1"/>
    </source>
</evidence>
<evidence type="ECO:0000256" key="6">
    <source>
        <dbReference type="ARBA" id="ARBA00023277"/>
    </source>
</evidence>
<keyword evidence="4 12" id="KW-0378">Hydrolase</keyword>
<organism evidence="12">
    <name type="scientific">Phaffia rhodozyma</name>
    <name type="common">Yeast</name>
    <name type="synonym">Xanthophyllomyces dendrorhous</name>
    <dbReference type="NCBI Taxonomy" id="264483"/>
    <lineage>
        <taxon>Eukaryota</taxon>
        <taxon>Fungi</taxon>
        <taxon>Dikarya</taxon>
        <taxon>Basidiomycota</taxon>
        <taxon>Agaricomycotina</taxon>
        <taxon>Tremellomycetes</taxon>
        <taxon>Cystofilobasidiales</taxon>
        <taxon>Mrakiaceae</taxon>
        <taxon>Phaffia</taxon>
    </lineage>
</organism>
<keyword evidence="8" id="KW-0624">Polysaccharide degradation</keyword>
<feature type="signal peptide" evidence="10">
    <location>
        <begin position="1"/>
        <end position="21"/>
    </location>
</feature>
<evidence type="ECO:0000256" key="5">
    <source>
        <dbReference type="ARBA" id="ARBA00023001"/>
    </source>
</evidence>
<dbReference type="AlphaFoldDB" id="A0A0F7ST51"/>
<evidence type="ECO:0000256" key="4">
    <source>
        <dbReference type="ARBA" id="ARBA00022801"/>
    </source>
</evidence>
<accession>A0A0F7ST51</accession>
<keyword evidence="6" id="KW-0119">Carbohydrate metabolism</keyword>
<evidence type="ECO:0000256" key="3">
    <source>
        <dbReference type="ARBA" id="ARBA00012601"/>
    </source>
</evidence>
<dbReference type="SUPFAM" id="SSF48208">
    <property type="entry name" value="Six-hairpin glycosidases"/>
    <property type="match status" value="1"/>
</dbReference>
<keyword evidence="7" id="KW-0326">Glycosidase</keyword>
<dbReference type="GO" id="GO:0030245">
    <property type="term" value="P:cellulose catabolic process"/>
    <property type="evidence" value="ECO:0007669"/>
    <property type="project" value="UniProtKB-KW"/>
</dbReference>
<keyword evidence="5" id="KW-0136">Cellulose degradation</keyword>
<feature type="transmembrane region" description="Helical" evidence="9">
    <location>
        <begin position="549"/>
        <end position="576"/>
    </location>
</feature>